<keyword evidence="3" id="KW-1185">Reference proteome</keyword>
<evidence type="ECO:0000313" key="3">
    <source>
        <dbReference type="Proteomes" id="UP000571084"/>
    </source>
</evidence>
<feature type="transmembrane region" description="Helical" evidence="1">
    <location>
        <begin position="96"/>
        <end position="121"/>
    </location>
</feature>
<reference evidence="2 3" key="1">
    <citation type="submission" date="2020-08" db="EMBL/GenBank/DDBJ databases">
        <title>Genomic Encyclopedia of Type Strains, Phase IV (KMG-IV): sequencing the most valuable type-strain genomes for metagenomic binning, comparative biology and taxonomic classification.</title>
        <authorList>
            <person name="Goeker M."/>
        </authorList>
    </citation>
    <scope>NUCLEOTIDE SEQUENCE [LARGE SCALE GENOMIC DNA]</scope>
    <source>
        <strain evidence="2 3">DSM 23240</strain>
    </source>
</reference>
<accession>A0A840RV81</accession>
<feature type="transmembrane region" description="Helical" evidence="1">
    <location>
        <begin position="41"/>
        <end position="59"/>
    </location>
</feature>
<evidence type="ECO:0000256" key="1">
    <source>
        <dbReference type="SAM" id="Phobius"/>
    </source>
</evidence>
<sequence>MSEFKENIDVVVAYTKQFIDAAAPIAKQGYEIGLMTIRIDALRVLIPSLVVLVFVLLAFRKIRIDYSAAKILANLPDQRSHMRHPSDHMAGDGIPYLIVGFVSIVIAFPAVTAILNIWIWAKLFAPQLWLAHQAIEKLIK</sequence>
<keyword evidence="1" id="KW-1133">Transmembrane helix</keyword>
<gene>
    <name evidence="2" type="ORF">HNR39_002638</name>
</gene>
<proteinExistence type="predicted"/>
<protein>
    <submittedName>
        <fullName evidence="2">Uncharacterized protein</fullName>
    </submittedName>
</protein>
<comment type="caution">
    <text evidence="2">The sequence shown here is derived from an EMBL/GenBank/DDBJ whole genome shotgun (WGS) entry which is preliminary data.</text>
</comment>
<keyword evidence="1" id="KW-0812">Transmembrane</keyword>
<dbReference type="Proteomes" id="UP000571084">
    <property type="component" value="Unassembled WGS sequence"/>
</dbReference>
<dbReference type="RefSeq" id="WP_168055750.1">
    <property type="nucleotide sequence ID" value="NZ_JAAOZT010000007.1"/>
</dbReference>
<name>A0A840RV81_9BURK</name>
<evidence type="ECO:0000313" key="2">
    <source>
        <dbReference type="EMBL" id="MBB5200796.1"/>
    </source>
</evidence>
<keyword evidence="1" id="KW-0472">Membrane</keyword>
<dbReference type="AlphaFoldDB" id="A0A840RV81"/>
<dbReference type="EMBL" id="JACHHQ010000005">
    <property type="protein sequence ID" value="MBB5200796.1"/>
    <property type="molecule type" value="Genomic_DNA"/>
</dbReference>
<organism evidence="2 3">
    <name type="scientific">Glaciimonas immobilis</name>
    <dbReference type="NCBI Taxonomy" id="728004"/>
    <lineage>
        <taxon>Bacteria</taxon>
        <taxon>Pseudomonadati</taxon>
        <taxon>Pseudomonadota</taxon>
        <taxon>Betaproteobacteria</taxon>
        <taxon>Burkholderiales</taxon>
        <taxon>Oxalobacteraceae</taxon>
        <taxon>Glaciimonas</taxon>
    </lineage>
</organism>